<gene>
    <name evidence="1" type="ORF">DES52_1139</name>
</gene>
<name>A0A318SJ57_9DEIO</name>
<evidence type="ECO:0000313" key="1">
    <source>
        <dbReference type="EMBL" id="PYE51963.1"/>
    </source>
</evidence>
<evidence type="ECO:0000313" key="2">
    <source>
        <dbReference type="Proteomes" id="UP000248326"/>
    </source>
</evidence>
<reference evidence="1 2" key="1">
    <citation type="submission" date="2018-06" db="EMBL/GenBank/DDBJ databases">
        <title>Genomic Encyclopedia of Type Strains, Phase IV (KMG-IV): sequencing the most valuable type-strain genomes for metagenomic binning, comparative biology and taxonomic classification.</title>
        <authorList>
            <person name="Goeker M."/>
        </authorList>
    </citation>
    <scope>NUCLEOTIDE SEQUENCE [LARGE SCALE GENOMIC DNA]</scope>
    <source>
        <strain evidence="1 2">DSM 18048</strain>
    </source>
</reference>
<dbReference type="Proteomes" id="UP000248326">
    <property type="component" value="Unassembled WGS sequence"/>
</dbReference>
<organism evidence="1 2">
    <name type="scientific">Deinococcus yavapaiensis KR-236</name>
    <dbReference type="NCBI Taxonomy" id="694435"/>
    <lineage>
        <taxon>Bacteria</taxon>
        <taxon>Thermotogati</taxon>
        <taxon>Deinococcota</taxon>
        <taxon>Deinococci</taxon>
        <taxon>Deinococcales</taxon>
        <taxon>Deinococcaceae</taxon>
        <taxon>Deinococcus</taxon>
    </lineage>
</organism>
<proteinExistence type="predicted"/>
<dbReference type="EMBL" id="QJSX01000013">
    <property type="protein sequence ID" value="PYE51963.1"/>
    <property type="molecule type" value="Genomic_DNA"/>
</dbReference>
<comment type="caution">
    <text evidence="1">The sequence shown here is derived from an EMBL/GenBank/DDBJ whole genome shotgun (WGS) entry which is preliminary data.</text>
</comment>
<accession>A0A318SJ57</accession>
<dbReference type="RefSeq" id="WP_110887739.1">
    <property type="nucleotide sequence ID" value="NZ_QJSX01000013.1"/>
</dbReference>
<dbReference type="AlphaFoldDB" id="A0A318SJ57"/>
<evidence type="ECO:0008006" key="3">
    <source>
        <dbReference type="Google" id="ProtNLM"/>
    </source>
</evidence>
<protein>
    <recommendedName>
        <fullName evidence="3">Lipoprotein</fullName>
    </recommendedName>
</protein>
<sequence>MKKRLLLVLLVVPLLSGCRYELVTGLSEDGGRVYRLDRFTGTLTVVDDGALKTVSDVESDASDLPSSEARTLAGTGAKIKFDGKWRNGKLFYRVNLSPYSKLKSARDSNGTVWVDLLDSDDYVVDTINVSLSGMTQVVDAKGQPQALEFVGRKQMSRSDFNAMSSWGPRWAF</sequence>
<dbReference type="PROSITE" id="PS51257">
    <property type="entry name" value="PROKAR_LIPOPROTEIN"/>
    <property type="match status" value="1"/>
</dbReference>
<keyword evidence="2" id="KW-1185">Reference proteome</keyword>